<dbReference type="Proteomes" id="UP001221757">
    <property type="component" value="Unassembled WGS sequence"/>
</dbReference>
<keyword evidence="2" id="KW-1185">Reference proteome</keyword>
<dbReference type="AlphaFoldDB" id="A0AAD7D715"/>
<gene>
    <name evidence="1" type="ORF">B0H17DRAFT_45202</name>
</gene>
<sequence>MTSGLLNATKMHCTWMKKLLSFVANLQRRIPPSPQILHNHWSNLGYDLRAVGRHKDSLHVDEEALQLRRKLAEKDPTTVGESYVVRFQINRATRLLPERCSDATLPLTTFIYGRRELRGSISKRKRGSAAFGGYLRAHSHSQDLCATHGALCEDCLGASTMTTTTNTPTIIIFRAHPGAIRTPKHRVASRWA</sequence>
<reference evidence="1" key="1">
    <citation type="submission" date="2023-03" db="EMBL/GenBank/DDBJ databases">
        <title>Massive genome expansion in bonnet fungi (Mycena s.s.) driven by repeated elements and novel gene families across ecological guilds.</title>
        <authorList>
            <consortium name="Lawrence Berkeley National Laboratory"/>
            <person name="Harder C.B."/>
            <person name="Miyauchi S."/>
            <person name="Viragh M."/>
            <person name="Kuo A."/>
            <person name="Thoen E."/>
            <person name="Andreopoulos B."/>
            <person name="Lu D."/>
            <person name="Skrede I."/>
            <person name="Drula E."/>
            <person name="Henrissat B."/>
            <person name="Morin E."/>
            <person name="Kohler A."/>
            <person name="Barry K."/>
            <person name="LaButti K."/>
            <person name="Morin E."/>
            <person name="Salamov A."/>
            <person name="Lipzen A."/>
            <person name="Mereny Z."/>
            <person name="Hegedus B."/>
            <person name="Baldrian P."/>
            <person name="Stursova M."/>
            <person name="Weitz H."/>
            <person name="Taylor A."/>
            <person name="Grigoriev I.V."/>
            <person name="Nagy L.G."/>
            <person name="Martin F."/>
            <person name="Kauserud H."/>
        </authorList>
    </citation>
    <scope>NUCLEOTIDE SEQUENCE</scope>
    <source>
        <strain evidence="1">CBHHK067</strain>
    </source>
</reference>
<protein>
    <submittedName>
        <fullName evidence="1">Uncharacterized protein</fullName>
    </submittedName>
</protein>
<name>A0AAD7D715_MYCRO</name>
<evidence type="ECO:0000313" key="2">
    <source>
        <dbReference type="Proteomes" id="UP001221757"/>
    </source>
</evidence>
<evidence type="ECO:0000313" key="1">
    <source>
        <dbReference type="EMBL" id="KAJ7682942.1"/>
    </source>
</evidence>
<comment type="caution">
    <text evidence="1">The sequence shown here is derived from an EMBL/GenBank/DDBJ whole genome shotgun (WGS) entry which is preliminary data.</text>
</comment>
<proteinExistence type="predicted"/>
<dbReference type="EMBL" id="JARKIE010000112">
    <property type="protein sequence ID" value="KAJ7682942.1"/>
    <property type="molecule type" value="Genomic_DNA"/>
</dbReference>
<accession>A0AAD7D715</accession>
<organism evidence="1 2">
    <name type="scientific">Mycena rosella</name>
    <name type="common">Pink bonnet</name>
    <name type="synonym">Agaricus rosellus</name>
    <dbReference type="NCBI Taxonomy" id="1033263"/>
    <lineage>
        <taxon>Eukaryota</taxon>
        <taxon>Fungi</taxon>
        <taxon>Dikarya</taxon>
        <taxon>Basidiomycota</taxon>
        <taxon>Agaricomycotina</taxon>
        <taxon>Agaricomycetes</taxon>
        <taxon>Agaricomycetidae</taxon>
        <taxon>Agaricales</taxon>
        <taxon>Marasmiineae</taxon>
        <taxon>Mycenaceae</taxon>
        <taxon>Mycena</taxon>
    </lineage>
</organism>